<protein>
    <submittedName>
        <fullName evidence="5">Proline-rich protein 36</fullName>
    </submittedName>
</protein>
<dbReference type="SUPFAM" id="SSF47769">
    <property type="entry name" value="SAM/Pointed domain"/>
    <property type="match status" value="1"/>
</dbReference>
<feature type="compositionally biased region" description="Low complexity" evidence="2">
    <location>
        <begin position="559"/>
        <end position="571"/>
    </location>
</feature>
<feature type="region of interest" description="Disordered" evidence="2">
    <location>
        <begin position="846"/>
        <end position="874"/>
    </location>
</feature>
<organism evidence="4 5">
    <name type="scientific">Aplysia californica</name>
    <name type="common">California sea hare</name>
    <dbReference type="NCBI Taxonomy" id="6500"/>
    <lineage>
        <taxon>Eukaryota</taxon>
        <taxon>Metazoa</taxon>
        <taxon>Spiralia</taxon>
        <taxon>Lophotrochozoa</taxon>
        <taxon>Mollusca</taxon>
        <taxon>Gastropoda</taxon>
        <taxon>Heterobranchia</taxon>
        <taxon>Euthyneura</taxon>
        <taxon>Tectipleura</taxon>
        <taxon>Aplysiida</taxon>
        <taxon>Aplysioidea</taxon>
        <taxon>Aplysiidae</taxon>
        <taxon>Aplysia</taxon>
    </lineage>
</organism>
<feature type="region of interest" description="Disordered" evidence="2">
    <location>
        <begin position="545"/>
        <end position="576"/>
    </location>
</feature>
<keyword evidence="4" id="KW-1185">Reference proteome</keyword>
<dbReference type="Pfam" id="PF00787">
    <property type="entry name" value="PX"/>
    <property type="match status" value="1"/>
</dbReference>
<evidence type="ECO:0000313" key="5">
    <source>
        <dbReference type="RefSeq" id="XP_005093273.1"/>
    </source>
</evidence>
<evidence type="ECO:0000256" key="1">
    <source>
        <dbReference type="PROSITE-ProRule" id="PRU00047"/>
    </source>
</evidence>
<reference evidence="5" key="1">
    <citation type="submission" date="2025-08" db="UniProtKB">
        <authorList>
            <consortium name="RefSeq"/>
        </authorList>
    </citation>
    <scope>IDENTIFICATION</scope>
</reference>
<name>A0ABM0JGN1_APLCA</name>
<dbReference type="CDD" id="cd06093">
    <property type="entry name" value="PX_domain"/>
    <property type="match status" value="1"/>
</dbReference>
<feature type="compositionally biased region" description="Polar residues" evidence="2">
    <location>
        <begin position="928"/>
        <end position="950"/>
    </location>
</feature>
<dbReference type="InterPro" id="IPR058599">
    <property type="entry name" value="PHAT_Smg/ZCCHC2-like"/>
</dbReference>
<dbReference type="Pfam" id="PF25479">
    <property type="entry name" value="Vts1"/>
    <property type="match status" value="1"/>
</dbReference>
<sequence>MVRKEDLCDWFKNLQAPKRLDYMCGLLHMCLPLELRFVGSVLEDLAKKDFHFLRDKEIKANSPQDLSSNESSSLADSNLRGKFLIALALMNSANVQCADIIYSILKTAESHFESLAGSILLDKKAAEEIELILTMAVHHPAFKMRQKLYLGDIQKLVQRRIYELHGSHEERELLLPPHGSLPGHVPVYPSQTSPVPQQSERVLLKSLEIKGIREEPKSRKDGPEFQIQTVWSNGEIMEVYMKFKQLQDLHQKLLYKFPEEKKQHKSIPVFPGKQSFRNEADKEKINSLNSYFRELVKAPSHILNCDVLLEPLRRGSLVQPTSNPPQSCIIMPRSFYEENGWIPQYTVPPYARLPLCSNPSSPGQLTSPSQVSSCAESPANSRTSSPALAPHHASGVCRTNLTSPGARAKGPHIPLAGGSPNVADSELGSNVELSLSQLLRLLGLEKYFDCLRSYSFKQILSMSKDDFAAAGLPADAQDKLRSKLDQYNQSQLDNGHIDTTSGSSSAEISPSFPYSVVPIHRMPFIASPQYGHTYVQFAHSQQPSQASLLASPNSHTTGEESSSANSEVSSPPASPSQINLAAQSVDLPQVPPIMTLAAAQVSPGSDGAPLAMMAPPAAVAASSISPSDVKLLRSKNSNPPDSSGSEEDMVSGYDQSDSSVGRSRGLGRPQQSFSQTGMSGTGNPSLVVDEGKVVVLPISMSGPSSHIHSALVSVEASNEHTPPPNVAIPVVCASSQISTSAAAAAALVNGYMSDPPPPLIPQGPVMPRSILNARPFKSAQPTHTAPGMHKNVVNMPNFDHMGHLPQAVGKGPGVLPSGMHSIPHHSFMAPPVVSTATSNQGLVLGPGSHQSNNNNVLPQPPPQHPPHMSGLASECAPASSFHSYPLIMRPPNLPGSLPPQRSILTSVASSSSAMTSSQCHSAGPPLSHSPSPVAATTSNDQVPTYLQGSDMSDPRCMDRASTGTPPSQTPPHLVSKPTVTASTSGTNTPSPPLNQPLGAVVPPQKQHSANCLNCDPAVSSGSGGHPVYFHHQLGHYWYHGVMPAHNHPSNGLVTAMPPFFPQPQASQPFPNGMNPELYMAAAARFPAQLAQGQLPPFLYGNSYPTHNQVMPQSNLQTNAPPPVNASLGHGPPNNGATNKIACYNCGNTGHKVAECKESTMENMSKTYRLNFKPKSDSE</sequence>
<feature type="region of interest" description="Disordered" evidence="2">
    <location>
        <begin position="625"/>
        <end position="685"/>
    </location>
</feature>
<dbReference type="InterPro" id="IPR036875">
    <property type="entry name" value="Znf_CCHC_sf"/>
</dbReference>
<dbReference type="InterPro" id="IPR042344">
    <property type="entry name" value="ZCCHC14"/>
</dbReference>
<feature type="compositionally biased region" description="Polar residues" evidence="2">
    <location>
        <begin position="359"/>
        <end position="386"/>
    </location>
</feature>
<dbReference type="InterPro" id="IPR036871">
    <property type="entry name" value="PX_dom_sf"/>
</dbReference>
<feature type="compositionally biased region" description="Low complexity" evidence="2">
    <location>
        <begin position="902"/>
        <end position="922"/>
    </location>
</feature>
<dbReference type="PROSITE" id="PS50158">
    <property type="entry name" value="ZF_CCHC"/>
    <property type="match status" value="1"/>
</dbReference>
<dbReference type="RefSeq" id="XP_005093273.1">
    <property type="nucleotide sequence ID" value="XM_005093216.3"/>
</dbReference>
<dbReference type="Pfam" id="PF26034">
    <property type="entry name" value="PHAT_SMAUG"/>
    <property type="match status" value="1"/>
</dbReference>
<feature type="compositionally biased region" description="Polar residues" evidence="2">
    <location>
        <begin position="848"/>
        <end position="857"/>
    </location>
</feature>
<feature type="compositionally biased region" description="Polar residues" evidence="2">
    <location>
        <begin position="977"/>
        <end position="988"/>
    </location>
</feature>
<dbReference type="SMART" id="SM00343">
    <property type="entry name" value="ZnF_C2HC"/>
    <property type="match status" value="1"/>
</dbReference>
<dbReference type="InterPro" id="IPR001878">
    <property type="entry name" value="Znf_CCHC"/>
</dbReference>
<evidence type="ECO:0000313" key="4">
    <source>
        <dbReference type="Proteomes" id="UP000694888"/>
    </source>
</evidence>
<feature type="region of interest" description="Disordered" evidence="2">
    <location>
        <begin position="359"/>
        <end position="414"/>
    </location>
</feature>
<feature type="compositionally biased region" description="Polar residues" evidence="2">
    <location>
        <begin position="634"/>
        <end position="643"/>
    </location>
</feature>
<dbReference type="InterPro" id="IPR013761">
    <property type="entry name" value="SAM/pointed_sf"/>
</dbReference>
<feature type="domain" description="CCHC-type" evidence="3">
    <location>
        <begin position="1142"/>
        <end position="1157"/>
    </location>
</feature>
<dbReference type="Gene3D" id="1.10.150.50">
    <property type="entry name" value="Transcription Factor, Ets-1"/>
    <property type="match status" value="1"/>
</dbReference>
<dbReference type="SUPFAM" id="SSF64268">
    <property type="entry name" value="PX domain"/>
    <property type="match status" value="1"/>
</dbReference>
<accession>A0ABM0JGN1</accession>
<keyword evidence="1" id="KW-0863">Zinc-finger</keyword>
<dbReference type="InterPro" id="IPR001683">
    <property type="entry name" value="PX_dom"/>
</dbReference>
<dbReference type="GeneID" id="101848730"/>
<dbReference type="Proteomes" id="UP000694888">
    <property type="component" value="Unplaced"/>
</dbReference>
<evidence type="ECO:0000259" key="3">
    <source>
        <dbReference type="PROSITE" id="PS50158"/>
    </source>
</evidence>
<feature type="compositionally biased region" description="Polar residues" evidence="2">
    <location>
        <begin position="669"/>
        <end position="684"/>
    </location>
</feature>
<gene>
    <name evidence="5" type="primary">LOC101848730</name>
</gene>
<dbReference type="PANTHER" id="PTHR16195:SF16">
    <property type="entry name" value="ZINC FINGER CCHC DOMAIN-CONTAINING PROTEIN 14"/>
    <property type="match status" value="1"/>
</dbReference>
<dbReference type="Gene3D" id="3.30.1520.10">
    <property type="entry name" value="Phox-like domain"/>
    <property type="match status" value="1"/>
</dbReference>
<keyword evidence="1" id="KW-0479">Metal-binding</keyword>
<dbReference type="Pfam" id="PF00098">
    <property type="entry name" value="zf-CCHC"/>
    <property type="match status" value="1"/>
</dbReference>
<dbReference type="SUPFAM" id="SSF57756">
    <property type="entry name" value="Retrovirus zinc finger-like domains"/>
    <property type="match status" value="1"/>
</dbReference>
<dbReference type="PANTHER" id="PTHR16195">
    <property type="entry name" value="ZINC FINGER CCHC DOMAIN CONTAINING PROTEIN"/>
    <property type="match status" value="1"/>
</dbReference>
<evidence type="ECO:0000256" key="2">
    <source>
        <dbReference type="SAM" id="MobiDB-lite"/>
    </source>
</evidence>
<proteinExistence type="predicted"/>
<keyword evidence="1" id="KW-0862">Zinc</keyword>
<dbReference type="InterPro" id="IPR057327">
    <property type="entry name" value="Vts1_dom"/>
</dbReference>
<feature type="region of interest" description="Disordered" evidence="2">
    <location>
        <begin position="892"/>
        <end position="1002"/>
    </location>
</feature>
<dbReference type="SMART" id="SM00312">
    <property type="entry name" value="PX"/>
    <property type="match status" value="1"/>
</dbReference>